<dbReference type="PIRSF" id="PIRSF016202">
    <property type="entry name" value="PH1107"/>
    <property type="match status" value="1"/>
</dbReference>
<name>A0A4E0PY69_9EURY</name>
<dbReference type="InterPro" id="IPR007184">
    <property type="entry name" value="Mannoside_phosphorylase"/>
</dbReference>
<evidence type="ECO:0000256" key="2">
    <source>
        <dbReference type="ARBA" id="ARBA00022679"/>
    </source>
</evidence>
<evidence type="ECO:0000256" key="1">
    <source>
        <dbReference type="ARBA" id="ARBA00022676"/>
    </source>
</evidence>
<evidence type="ECO:0000313" key="3">
    <source>
        <dbReference type="EMBL" id="TGC09819.1"/>
    </source>
</evidence>
<dbReference type="CDD" id="cd18615">
    <property type="entry name" value="GH130"/>
    <property type="match status" value="1"/>
</dbReference>
<keyword evidence="2" id="KW-0808">Transferase</keyword>
<reference evidence="3 4" key="1">
    <citation type="submission" date="2017-11" db="EMBL/GenBank/DDBJ databases">
        <title>Isolation and Characterization of Methanogenic Archaea from Saline Meromictic Lake at Siberia.</title>
        <authorList>
            <person name="Shen Y."/>
            <person name="Huang H.-H."/>
            <person name="Lai M.-C."/>
            <person name="Chen S.-C."/>
        </authorList>
    </citation>
    <scope>NUCLEOTIDE SEQUENCE [LARGE SCALE GENOMIC DNA]</scope>
    <source>
        <strain evidence="3 4">SY-01</strain>
    </source>
</reference>
<proteinExistence type="predicted"/>
<sequence>MEWEDRGELFKRYENNPILRAENWPYPANSVFNPAAAIVDGETLLMVRVEDHRGFSHVTVARSKDGYENWSIDKKPTFSPEPENYPEEQYGIEDPRITHIPEQDLWAITYTAYSESGPLTAMALTKDFRNFERIGATLPPENKDAAIFPVRFNDRWAMLHRPVSSMAMAKSNIWISFSPDMKYWGEHQVLLYAREGGWWDANKIGLSPQPIRTKDGWLLMYHGVRATTSKTSYRLGLALLDLDDPSKVICRSEGWVFGPREMYERSGDVNDVVFPCGWIVHGDEVRLYYGSADTYVSVATAKLSDLLDYVKSCKSL</sequence>
<protein>
    <submittedName>
        <fullName evidence="3">Glycosidase</fullName>
    </submittedName>
</protein>
<dbReference type="Pfam" id="PF04041">
    <property type="entry name" value="Glyco_hydro_130"/>
    <property type="match status" value="1"/>
</dbReference>
<comment type="caution">
    <text evidence="3">The sequence shown here is derived from an EMBL/GenBank/DDBJ whole genome shotgun (WGS) entry which is preliminary data.</text>
</comment>
<dbReference type="GO" id="GO:0016798">
    <property type="term" value="F:hydrolase activity, acting on glycosyl bonds"/>
    <property type="evidence" value="ECO:0007669"/>
    <property type="project" value="UniProtKB-KW"/>
</dbReference>
<evidence type="ECO:0000313" key="4">
    <source>
        <dbReference type="Proteomes" id="UP000297295"/>
    </source>
</evidence>
<gene>
    <name evidence="3" type="ORF">CUN85_05570</name>
</gene>
<dbReference type="RefSeq" id="WP_135389336.1">
    <property type="nucleotide sequence ID" value="NZ_PGGK01000004.1"/>
</dbReference>
<dbReference type="EMBL" id="PGGK01000004">
    <property type="protein sequence ID" value="TGC09819.1"/>
    <property type="molecule type" value="Genomic_DNA"/>
</dbReference>
<dbReference type="SUPFAM" id="SSF75005">
    <property type="entry name" value="Arabinanase/levansucrase/invertase"/>
    <property type="match status" value="1"/>
</dbReference>
<dbReference type="GO" id="GO:0016757">
    <property type="term" value="F:glycosyltransferase activity"/>
    <property type="evidence" value="ECO:0007669"/>
    <property type="project" value="UniProtKB-KW"/>
</dbReference>
<dbReference type="OrthoDB" id="6245at2157"/>
<dbReference type="AlphaFoldDB" id="A0A4E0PY69"/>
<keyword evidence="3" id="KW-0326">Glycosidase</keyword>
<dbReference type="PANTHER" id="PTHR34106:SF5">
    <property type="entry name" value="GLYCOSIDASE"/>
    <property type="match status" value="1"/>
</dbReference>
<dbReference type="Proteomes" id="UP000297295">
    <property type="component" value="Unassembled WGS sequence"/>
</dbReference>
<keyword evidence="3" id="KW-0378">Hydrolase</keyword>
<keyword evidence="4" id="KW-1185">Reference proteome</keyword>
<organism evidence="3 4">
    <name type="scientific">Methanolobus halotolerans</name>
    <dbReference type="NCBI Taxonomy" id="2052935"/>
    <lineage>
        <taxon>Archaea</taxon>
        <taxon>Methanobacteriati</taxon>
        <taxon>Methanobacteriota</taxon>
        <taxon>Stenosarchaea group</taxon>
        <taxon>Methanomicrobia</taxon>
        <taxon>Methanosarcinales</taxon>
        <taxon>Methanosarcinaceae</taxon>
        <taxon>Methanolobus</taxon>
    </lineage>
</organism>
<keyword evidence="1" id="KW-0328">Glycosyltransferase</keyword>
<dbReference type="PANTHER" id="PTHR34106">
    <property type="entry name" value="GLYCOSIDASE"/>
    <property type="match status" value="1"/>
</dbReference>
<accession>A0A4E0PY69</accession>
<dbReference type="InterPro" id="IPR023296">
    <property type="entry name" value="Glyco_hydro_beta-prop_sf"/>
</dbReference>
<dbReference type="Gene3D" id="2.115.10.20">
    <property type="entry name" value="Glycosyl hydrolase domain, family 43"/>
    <property type="match status" value="1"/>
</dbReference>